<gene>
    <name evidence="2" type="ORF">ONZ52_22740</name>
</gene>
<keyword evidence="1" id="KW-0175">Coiled coil</keyword>
<evidence type="ECO:0000256" key="1">
    <source>
        <dbReference type="SAM" id="Coils"/>
    </source>
</evidence>
<evidence type="ECO:0000313" key="2">
    <source>
        <dbReference type="EMBL" id="MCW4631564.1"/>
    </source>
</evidence>
<dbReference type="EMBL" id="JAPEUL010000012">
    <property type="protein sequence ID" value="MCW4631564.1"/>
    <property type="molecule type" value="Genomic_DNA"/>
</dbReference>
<sequence length="108" mass="11945">MRKKTVELPKKTIESAPTAKSFFGELIGEDRLGTPVAAATEKKKAPPRAKSKASIQKMLNEAERAAKKEREEKLKSQQQAEAEEMALIMAKIDVTSKSATSAFRRRKG</sequence>
<proteinExistence type="predicted"/>
<dbReference type="RefSeq" id="WP_265220881.1">
    <property type="nucleotide sequence ID" value="NZ_JAPEUL010000012.1"/>
</dbReference>
<reference evidence="2" key="1">
    <citation type="submission" date="2022-11" db="EMBL/GenBank/DDBJ databases">
        <title>Marinomonas sp. nov., isolated from marine algae.</title>
        <authorList>
            <person name="Choi D.G."/>
            <person name="Kim J.M."/>
            <person name="Lee J.K."/>
            <person name="Baek J.H."/>
            <person name="Jeon C.O."/>
        </authorList>
    </citation>
    <scope>NUCLEOTIDE SEQUENCE</scope>
    <source>
        <strain evidence="2">KJ51-3</strain>
    </source>
</reference>
<name>A0ABT3KMG4_9GAMM</name>
<organism evidence="2 3">
    <name type="scientific">Marinomonas rhodophyticola</name>
    <dbReference type="NCBI Taxonomy" id="2992803"/>
    <lineage>
        <taxon>Bacteria</taxon>
        <taxon>Pseudomonadati</taxon>
        <taxon>Pseudomonadota</taxon>
        <taxon>Gammaproteobacteria</taxon>
        <taxon>Oceanospirillales</taxon>
        <taxon>Oceanospirillaceae</taxon>
        <taxon>Marinomonas</taxon>
    </lineage>
</organism>
<dbReference type="Proteomes" id="UP001431181">
    <property type="component" value="Unassembled WGS sequence"/>
</dbReference>
<comment type="caution">
    <text evidence="2">The sequence shown here is derived from an EMBL/GenBank/DDBJ whole genome shotgun (WGS) entry which is preliminary data.</text>
</comment>
<keyword evidence="3" id="KW-1185">Reference proteome</keyword>
<accession>A0ABT3KMG4</accession>
<feature type="coiled-coil region" evidence="1">
    <location>
        <begin position="48"/>
        <end position="83"/>
    </location>
</feature>
<evidence type="ECO:0000313" key="3">
    <source>
        <dbReference type="Proteomes" id="UP001431181"/>
    </source>
</evidence>
<protein>
    <submittedName>
        <fullName evidence="2">Uncharacterized protein</fullName>
    </submittedName>
</protein>